<dbReference type="OrthoDB" id="837066at2"/>
<dbReference type="GO" id="GO:0016020">
    <property type="term" value="C:membrane"/>
    <property type="evidence" value="ECO:0007669"/>
    <property type="project" value="UniProtKB-SubCell"/>
</dbReference>
<feature type="transmembrane region" description="Helical" evidence="7">
    <location>
        <begin position="20"/>
        <end position="50"/>
    </location>
</feature>
<evidence type="ECO:0000256" key="4">
    <source>
        <dbReference type="ARBA" id="ARBA00022748"/>
    </source>
</evidence>
<feature type="transmembrane region" description="Helical" evidence="7">
    <location>
        <begin position="205"/>
        <end position="226"/>
    </location>
</feature>
<dbReference type="AlphaFoldDB" id="A0A428IZC7"/>
<feature type="domain" description="Cytochrome C biogenesis protein transmembrane" evidence="8">
    <location>
        <begin position="26"/>
        <end position="220"/>
    </location>
</feature>
<comment type="similarity">
    <text evidence="2">Belongs to the DsbD family.</text>
</comment>
<feature type="transmembrane region" description="Helical" evidence="7">
    <location>
        <begin position="96"/>
        <end position="116"/>
    </location>
</feature>
<comment type="subcellular location">
    <subcellularLocation>
        <location evidence="1">Membrane</location>
        <topology evidence="1">Multi-pass membrane protein</topology>
    </subcellularLocation>
</comment>
<gene>
    <name evidence="9" type="ORF">EI290_19390</name>
</gene>
<keyword evidence="3 7" id="KW-0812">Transmembrane</keyword>
<evidence type="ECO:0000256" key="5">
    <source>
        <dbReference type="ARBA" id="ARBA00022989"/>
    </source>
</evidence>
<accession>A0A428IZC7</accession>
<feature type="transmembrane region" description="Helical" evidence="7">
    <location>
        <begin position="62"/>
        <end position="84"/>
    </location>
</feature>
<evidence type="ECO:0000256" key="3">
    <source>
        <dbReference type="ARBA" id="ARBA00022692"/>
    </source>
</evidence>
<dbReference type="PANTHER" id="PTHR31272:SF6">
    <property type="entry name" value="CYTOCHROME C-TYPE BIOGENESIS CCDA-LIKE CHLOROPLASTIC PROTEIN"/>
    <property type="match status" value="1"/>
</dbReference>
<comment type="caution">
    <text evidence="9">The sequence shown here is derived from an EMBL/GenBank/DDBJ whole genome shotgun (WGS) entry which is preliminary data.</text>
</comment>
<evidence type="ECO:0000313" key="10">
    <source>
        <dbReference type="Proteomes" id="UP000280066"/>
    </source>
</evidence>
<evidence type="ECO:0000259" key="8">
    <source>
        <dbReference type="Pfam" id="PF02683"/>
    </source>
</evidence>
<reference evidence="9 10" key="1">
    <citation type="submission" date="2018-12" db="EMBL/GenBank/DDBJ databases">
        <authorList>
            <person name="Feng G."/>
            <person name="Zhu H."/>
        </authorList>
    </citation>
    <scope>NUCLEOTIDE SEQUENCE [LARGE SCALE GENOMIC DNA]</scope>
    <source>
        <strain evidence="9 10">9PBR-2</strain>
    </source>
</reference>
<evidence type="ECO:0000256" key="1">
    <source>
        <dbReference type="ARBA" id="ARBA00004141"/>
    </source>
</evidence>
<dbReference type="RefSeq" id="WP_125433328.1">
    <property type="nucleotide sequence ID" value="NZ_RWIS01000016.1"/>
</dbReference>
<evidence type="ECO:0000313" key="9">
    <source>
        <dbReference type="EMBL" id="RSK24516.1"/>
    </source>
</evidence>
<dbReference type="PANTHER" id="PTHR31272">
    <property type="entry name" value="CYTOCHROME C-TYPE BIOGENESIS PROTEIN HI_1454-RELATED"/>
    <property type="match status" value="1"/>
</dbReference>
<keyword evidence="4" id="KW-0201">Cytochrome c-type biogenesis</keyword>
<dbReference type="EMBL" id="RWIS01000016">
    <property type="protein sequence ID" value="RSK24516.1"/>
    <property type="molecule type" value="Genomic_DNA"/>
</dbReference>
<evidence type="ECO:0000256" key="2">
    <source>
        <dbReference type="ARBA" id="ARBA00006143"/>
    </source>
</evidence>
<keyword evidence="5 7" id="KW-1133">Transmembrane helix</keyword>
<dbReference type="Pfam" id="PF02683">
    <property type="entry name" value="DsbD_TM"/>
    <property type="match status" value="1"/>
</dbReference>
<dbReference type="InterPro" id="IPR003834">
    <property type="entry name" value="Cyt_c_assmbl_TM_dom"/>
</dbReference>
<feature type="transmembrane region" description="Helical" evidence="7">
    <location>
        <begin position="169"/>
        <end position="193"/>
    </location>
</feature>
<keyword evidence="6 7" id="KW-0472">Membrane</keyword>
<proteinExistence type="inferred from homology"/>
<dbReference type="GO" id="GO:0017004">
    <property type="term" value="P:cytochrome complex assembly"/>
    <property type="evidence" value="ECO:0007669"/>
    <property type="project" value="UniProtKB-KW"/>
</dbReference>
<organism evidence="9 10">
    <name type="scientific">Hymenobacter metallilatus</name>
    <dbReference type="NCBI Taxonomy" id="2493666"/>
    <lineage>
        <taxon>Bacteria</taxon>
        <taxon>Pseudomonadati</taxon>
        <taxon>Bacteroidota</taxon>
        <taxon>Cytophagia</taxon>
        <taxon>Cytophagales</taxon>
        <taxon>Hymenobacteraceae</taxon>
        <taxon>Hymenobacter</taxon>
    </lineage>
</organism>
<feature type="transmembrane region" description="Helical" evidence="7">
    <location>
        <begin position="137"/>
        <end position="163"/>
    </location>
</feature>
<sequence>MSLEDFLHQSAASLAGGPGVSALLAVMAGVVACSVCPCSLPVGLGLAGLVSTNSETASKRSGLPVAVAFFLGIVMSLTVLGAVAGRLGVILTESFGRYWALAMAGISLLAAVVAFYGPYLKPHQLQTLRKPGLSGTFVYGFIFSLGTSAAPLLLLLAVAAGQASVGRGLLLALAFGIGRGLPFLLAGVFAKSLTALAQSTRWRRGIQLVSGIALLFVSGYYVRVFINLLDG</sequence>
<protein>
    <submittedName>
        <fullName evidence="9">Thiol:disulfide interchange protein</fullName>
    </submittedName>
</protein>
<dbReference type="Proteomes" id="UP000280066">
    <property type="component" value="Unassembled WGS sequence"/>
</dbReference>
<evidence type="ECO:0000256" key="7">
    <source>
        <dbReference type="SAM" id="Phobius"/>
    </source>
</evidence>
<name>A0A428IZC7_9BACT</name>
<keyword evidence="10" id="KW-1185">Reference proteome</keyword>
<evidence type="ECO:0000256" key="6">
    <source>
        <dbReference type="ARBA" id="ARBA00023136"/>
    </source>
</evidence>
<dbReference type="InterPro" id="IPR051790">
    <property type="entry name" value="Cytochrome_c-biogenesis_DsbD"/>
</dbReference>